<protein>
    <submittedName>
        <fullName evidence="13">C-C chemokine receptor type 5-like isoform X1</fullName>
    </submittedName>
</protein>
<dbReference type="InterPro" id="IPR050569">
    <property type="entry name" value="TAAR"/>
</dbReference>
<evidence type="ECO:0000256" key="1">
    <source>
        <dbReference type="ARBA" id="ARBA00004651"/>
    </source>
</evidence>
<reference evidence="13" key="1">
    <citation type="submission" date="2025-08" db="UniProtKB">
        <authorList>
            <consortium name="RefSeq"/>
        </authorList>
    </citation>
    <scope>IDENTIFICATION</scope>
</reference>
<feature type="transmembrane region" description="Helical" evidence="10">
    <location>
        <begin position="110"/>
        <end position="131"/>
    </location>
</feature>
<evidence type="ECO:0000256" key="4">
    <source>
        <dbReference type="ARBA" id="ARBA00022989"/>
    </source>
</evidence>
<dbReference type="CDD" id="cd00637">
    <property type="entry name" value="7tm_classA_rhodopsin-like"/>
    <property type="match status" value="1"/>
</dbReference>
<feature type="domain" description="G-protein coupled receptors family 1 profile" evidence="11">
    <location>
        <begin position="51"/>
        <end position="307"/>
    </location>
</feature>
<evidence type="ECO:0000259" key="11">
    <source>
        <dbReference type="PROSITE" id="PS50262"/>
    </source>
</evidence>
<dbReference type="GO" id="GO:0004930">
    <property type="term" value="F:G protein-coupled receptor activity"/>
    <property type="evidence" value="ECO:0007669"/>
    <property type="project" value="UniProtKB-KW"/>
</dbReference>
<keyword evidence="8 9" id="KW-0807">Transducer</keyword>
<feature type="transmembrane region" description="Helical" evidence="10">
    <location>
        <begin position="152"/>
        <end position="174"/>
    </location>
</feature>
<evidence type="ECO:0000256" key="6">
    <source>
        <dbReference type="ARBA" id="ARBA00023136"/>
    </source>
</evidence>
<accession>A0A8B7YRT9</accession>
<dbReference type="Gene3D" id="1.20.1070.10">
    <property type="entry name" value="Rhodopsin 7-helix transmembrane proteins"/>
    <property type="match status" value="1"/>
</dbReference>
<evidence type="ECO:0000313" key="12">
    <source>
        <dbReference type="Proteomes" id="UP000694845"/>
    </source>
</evidence>
<dbReference type="PANTHER" id="PTHR24249">
    <property type="entry name" value="HISTAMINE RECEPTOR-RELATED G-PROTEIN COUPLED RECEPTOR"/>
    <property type="match status" value="1"/>
</dbReference>
<dbReference type="AlphaFoldDB" id="A0A8B7YRT9"/>
<evidence type="ECO:0000256" key="7">
    <source>
        <dbReference type="ARBA" id="ARBA00023170"/>
    </source>
</evidence>
<proteinExistence type="inferred from homology"/>
<dbReference type="Proteomes" id="UP000694845">
    <property type="component" value="Unplaced"/>
</dbReference>
<keyword evidence="4 10" id="KW-1133">Transmembrane helix</keyword>
<evidence type="ECO:0000313" key="13">
    <source>
        <dbReference type="RefSeq" id="XP_022095989.1"/>
    </source>
</evidence>
<dbReference type="KEGG" id="aplc:110982115"/>
<dbReference type="SUPFAM" id="SSF81321">
    <property type="entry name" value="Family A G protein-coupled receptor-like"/>
    <property type="match status" value="1"/>
</dbReference>
<comment type="subcellular location">
    <subcellularLocation>
        <location evidence="1">Cell membrane</location>
        <topology evidence="1">Multi-pass membrane protein</topology>
    </subcellularLocation>
</comment>
<dbReference type="InterPro" id="IPR000276">
    <property type="entry name" value="GPCR_Rhodpsn"/>
</dbReference>
<evidence type="ECO:0000256" key="2">
    <source>
        <dbReference type="ARBA" id="ARBA00022475"/>
    </source>
</evidence>
<name>A0A8B7YRT9_ACAPL</name>
<gene>
    <name evidence="13" type="primary">LOC110982115</name>
</gene>
<dbReference type="PRINTS" id="PR00237">
    <property type="entry name" value="GPCRRHODOPSN"/>
</dbReference>
<feature type="transmembrane region" description="Helical" evidence="10">
    <location>
        <begin position="291"/>
        <end position="310"/>
    </location>
</feature>
<dbReference type="PROSITE" id="PS50262">
    <property type="entry name" value="G_PROTEIN_RECEP_F1_2"/>
    <property type="match status" value="1"/>
</dbReference>
<evidence type="ECO:0000256" key="5">
    <source>
        <dbReference type="ARBA" id="ARBA00023040"/>
    </source>
</evidence>
<dbReference type="InterPro" id="IPR017452">
    <property type="entry name" value="GPCR_Rhodpsn_7TM"/>
</dbReference>
<keyword evidence="5 9" id="KW-0297">G-protein coupled receptor</keyword>
<keyword evidence="12" id="KW-1185">Reference proteome</keyword>
<evidence type="ECO:0000256" key="3">
    <source>
        <dbReference type="ARBA" id="ARBA00022692"/>
    </source>
</evidence>
<dbReference type="GeneID" id="110982115"/>
<dbReference type="OrthoDB" id="5959154at2759"/>
<keyword evidence="3 9" id="KW-0812">Transmembrane</keyword>
<feature type="transmembrane region" description="Helical" evidence="10">
    <location>
        <begin position="39"/>
        <end position="59"/>
    </location>
</feature>
<feature type="transmembrane region" description="Helical" evidence="10">
    <location>
        <begin position="198"/>
        <end position="228"/>
    </location>
</feature>
<feature type="transmembrane region" description="Helical" evidence="10">
    <location>
        <begin position="256"/>
        <end position="279"/>
    </location>
</feature>
<keyword evidence="7 9" id="KW-0675">Receptor</keyword>
<dbReference type="PROSITE" id="PS00237">
    <property type="entry name" value="G_PROTEIN_RECEP_F1_1"/>
    <property type="match status" value="1"/>
</dbReference>
<evidence type="ECO:0000256" key="8">
    <source>
        <dbReference type="ARBA" id="ARBA00023224"/>
    </source>
</evidence>
<comment type="similarity">
    <text evidence="9">Belongs to the G-protein coupled receptor 1 family.</text>
</comment>
<evidence type="ECO:0000256" key="10">
    <source>
        <dbReference type="SAM" id="Phobius"/>
    </source>
</evidence>
<evidence type="ECO:0000256" key="9">
    <source>
        <dbReference type="RuleBase" id="RU000688"/>
    </source>
</evidence>
<sequence length="521" mass="59142">MESFSATEEAYLVSLDGDNSTVDPYKIDIAPYFVVLNTVYYAILGPVAITGNILSVLVTQRILSYRKSIPDMLTGCLAAIDLLCVISTHTPSVISLARGQWTGGSPICSYQYFMAWSCLKTSFFIIILLTVDRYLALVKPFYYRAKVTPRQMKIALACLTVFSFAGTSVTIIWFSDEISLLPNWYLCMNTWGKGNEYYSYILAFYGMTFIVGVILFNVCNTGIVCSLIRHSKKGQRMKLRVLSAAQYQRERRVAKVIETLSVVFMLFWMPYLVFIILHQYNLFYSEFAEDLAIRVLFANTLLNPVVYGLFNRTYRKAYVYFIRKLLYYALCGKIKKPKVWTGSEHSIGRGSAKRVKNSPGINSQSVHERKIYYLRRSYLQRRYARKTHSHGKRGQPEDTTQEVSLSEFGINGNTPQDIDITPADSMDELSVSNLRNCDFDNTGFTLNSQEDLIGANEDSRASNVGIFTISNRENLEERLNCKVNKSKSHSNGRIVGMETVTSLELETTPAYNDAGTESTWL</sequence>
<organism evidence="12 13">
    <name type="scientific">Acanthaster planci</name>
    <name type="common">Crown-of-thorns starfish</name>
    <dbReference type="NCBI Taxonomy" id="133434"/>
    <lineage>
        <taxon>Eukaryota</taxon>
        <taxon>Metazoa</taxon>
        <taxon>Echinodermata</taxon>
        <taxon>Eleutherozoa</taxon>
        <taxon>Asterozoa</taxon>
        <taxon>Asteroidea</taxon>
        <taxon>Valvatacea</taxon>
        <taxon>Valvatida</taxon>
        <taxon>Acanthasteridae</taxon>
        <taxon>Acanthaster</taxon>
    </lineage>
</organism>
<dbReference type="RefSeq" id="XP_022095989.1">
    <property type="nucleotide sequence ID" value="XM_022240297.1"/>
</dbReference>
<keyword evidence="2" id="KW-1003">Cell membrane</keyword>
<dbReference type="Pfam" id="PF00001">
    <property type="entry name" value="7tm_1"/>
    <property type="match status" value="1"/>
</dbReference>
<keyword evidence="6 10" id="KW-0472">Membrane</keyword>
<dbReference type="GO" id="GO:0005886">
    <property type="term" value="C:plasma membrane"/>
    <property type="evidence" value="ECO:0007669"/>
    <property type="project" value="UniProtKB-SubCell"/>
</dbReference>
<feature type="transmembrane region" description="Helical" evidence="10">
    <location>
        <begin position="71"/>
        <end position="90"/>
    </location>
</feature>